<accession>A0A940DQG1</accession>
<dbReference type="EMBL" id="JADILV010000024">
    <property type="protein sequence ID" value="MBO8483237.1"/>
    <property type="molecule type" value="Genomic_DNA"/>
</dbReference>
<reference evidence="2" key="1">
    <citation type="submission" date="2020-10" db="EMBL/GenBank/DDBJ databases">
        <authorList>
            <person name="Gilroy R."/>
        </authorList>
    </citation>
    <scope>NUCLEOTIDE SEQUENCE</scope>
    <source>
        <strain evidence="2">G3-8215</strain>
    </source>
</reference>
<name>A0A940DQG1_9BACT</name>
<feature type="domain" description="DUF58" evidence="1">
    <location>
        <begin position="45"/>
        <end position="254"/>
    </location>
</feature>
<evidence type="ECO:0000313" key="3">
    <source>
        <dbReference type="Proteomes" id="UP000725002"/>
    </source>
</evidence>
<comment type="caution">
    <text evidence="2">The sequence shown here is derived from an EMBL/GenBank/DDBJ whole genome shotgun (WGS) entry which is preliminary data.</text>
</comment>
<dbReference type="Pfam" id="PF01882">
    <property type="entry name" value="DUF58"/>
    <property type="match status" value="1"/>
</dbReference>
<dbReference type="SUPFAM" id="SSF53300">
    <property type="entry name" value="vWA-like"/>
    <property type="match status" value="1"/>
</dbReference>
<organism evidence="2 3">
    <name type="scientific">Candidatus Cryptobacteroides avicola</name>
    <dbReference type="NCBI Taxonomy" id="2840757"/>
    <lineage>
        <taxon>Bacteria</taxon>
        <taxon>Pseudomonadati</taxon>
        <taxon>Bacteroidota</taxon>
        <taxon>Bacteroidia</taxon>
        <taxon>Bacteroidales</taxon>
        <taxon>Candidatus Cryptobacteroides</taxon>
    </lineage>
</organism>
<sequence length="295" mass="33667">MENRSANDLLRKVRKIEIKTRALSHQIFAGEYHSAFKGRGMAFSEVREYQYGDDVRNMDWNVTARLRSPYVKVFEEERELTVVLLIDVSRSGLFGTAGMTKKDLIAEIAAVLSFSAIINNDKVGALFFSDKVEKFIPPKKGRSHLLHIVREIIELKPESDRTDIGEALRYLTNAIKKRCTAFLLSDMLDVDDDGTPRYEDALKVAAGRHDLSVIEVYDPRERTLPDIGLVHIKDSESGVSAWVNTSRKMRRKYAGWFDTVSQSAVRLFNKYSIDNVSISTDEDYVKGLMAFFQKR</sequence>
<proteinExistence type="predicted"/>
<dbReference type="PANTHER" id="PTHR33608:SF6">
    <property type="entry name" value="BLL2464 PROTEIN"/>
    <property type="match status" value="1"/>
</dbReference>
<dbReference type="Gene3D" id="3.40.50.410">
    <property type="entry name" value="von Willebrand factor, type A domain"/>
    <property type="match status" value="1"/>
</dbReference>
<dbReference type="Proteomes" id="UP000725002">
    <property type="component" value="Unassembled WGS sequence"/>
</dbReference>
<reference evidence="2" key="2">
    <citation type="journal article" date="2021" name="PeerJ">
        <title>Extensive microbial diversity within the chicken gut microbiome revealed by metagenomics and culture.</title>
        <authorList>
            <person name="Gilroy R."/>
            <person name="Ravi A."/>
            <person name="Getino M."/>
            <person name="Pursley I."/>
            <person name="Horton D.L."/>
            <person name="Alikhan N.F."/>
            <person name="Baker D."/>
            <person name="Gharbi K."/>
            <person name="Hall N."/>
            <person name="Watson M."/>
            <person name="Adriaenssens E.M."/>
            <person name="Foster-Nyarko E."/>
            <person name="Jarju S."/>
            <person name="Secka A."/>
            <person name="Antonio M."/>
            <person name="Oren A."/>
            <person name="Chaudhuri R.R."/>
            <person name="La Ragione R."/>
            <person name="Hildebrand F."/>
            <person name="Pallen M.J."/>
        </authorList>
    </citation>
    <scope>NUCLEOTIDE SEQUENCE</scope>
    <source>
        <strain evidence="2">G3-8215</strain>
    </source>
</reference>
<dbReference type="InterPro" id="IPR002881">
    <property type="entry name" value="DUF58"/>
</dbReference>
<protein>
    <submittedName>
        <fullName evidence="2">DUF58 domain-containing protein</fullName>
    </submittedName>
</protein>
<dbReference type="InterPro" id="IPR036465">
    <property type="entry name" value="vWFA_dom_sf"/>
</dbReference>
<dbReference type="CDD" id="cd00198">
    <property type="entry name" value="vWFA"/>
    <property type="match status" value="1"/>
</dbReference>
<dbReference type="AlphaFoldDB" id="A0A940DQG1"/>
<evidence type="ECO:0000313" key="2">
    <source>
        <dbReference type="EMBL" id="MBO8483237.1"/>
    </source>
</evidence>
<evidence type="ECO:0000259" key="1">
    <source>
        <dbReference type="Pfam" id="PF01882"/>
    </source>
</evidence>
<gene>
    <name evidence="2" type="ORF">IAB75_03875</name>
</gene>
<dbReference type="PANTHER" id="PTHR33608">
    <property type="entry name" value="BLL2464 PROTEIN"/>
    <property type="match status" value="1"/>
</dbReference>